<dbReference type="EMBL" id="AQQV01000001">
    <property type="protein sequence ID" value="ORE88524.1"/>
    <property type="molecule type" value="Genomic_DNA"/>
</dbReference>
<gene>
    <name evidence="2" type="ORF">ATO7_01575</name>
</gene>
<protein>
    <recommendedName>
        <fullName evidence="4">DUF1302 domain-containing protein</fullName>
    </recommendedName>
</protein>
<keyword evidence="3" id="KW-1185">Reference proteome</keyword>
<dbReference type="RefSeq" id="WP_083559156.1">
    <property type="nucleotide sequence ID" value="NZ_AQQV01000001.1"/>
</dbReference>
<dbReference type="STRING" id="1317117.ATO7_01575"/>
<dbReference type="Proteomes" id="UP000192342">
    <property type="component" value="Unassembled WGS sequence"/>
</dbReference>
<evidence type="ECO:0008006" key="4">
    <source>
        <dbReference type="Google" id="ProtNLM"/>
    </source>
</evidence>
<evidence type="ECO:0000313" key="2">
    <source>
        <dbReference type="EMBL" id="ORE88524.1"/>
    </source>
</evidence>
<evidence type="ECO:0000313" key="3">
    <source>
        <dbReference type="Proteomes" id="UP000192342"/>
    </source>
</evidence>
<comment type="caution">
    <text evidence="2">The sequence shown here is derived from an EMBL/GenBank/DDBJ whole genome shotgun (WGS) entry which is preliminary data.</text>
</comment>
<feature type="region of interest" description="Disordered" evidence="1">
    <location>
        <begin position="610"/>
        <end position="639"/>
    </location>
</feature>
<accession>A0A1Y1SFS7</accession>
<sequence length="743" mass="81436">MGIRKLPLVIAGIGICGSSSALEFDFYDIDISWNNRVTLAGAVRVEERDDALIGKLSLNPTLCEGDDCLSLSGDPGPNQRLVDAPGAFFADKQDDGNLNYDQWDLTAGLAKITSDFTASWADFTFKTRVIGFFDAVNYDFDEYHPNNSDVVSPGVGGYQPAFTKRDGGVEELFGSDIYVQDLFVNGSFFFGDRLLSVSVGAQKARWGEANLIALNSLNEINSPDIRGLRQPGGQINEVFQPVPMVLLSGDLFPDQGITGEMFYQFGWKRVQADAGGTFFGELDALYREGPYSNALINLGQFPEDPLVEDEDGRMRGSHRLQTPLGALLTDTSFTIPVDQNSGEPSDTGQYGVRLNWFADMINNGTEFSLYAMNYHSRLPYLSFYAADRNPLRDGPTGTAIDILTTCLPADVDCLPIDTATGLVDYPEDIRMFGISFNTNIGSWSIAGEYSYRPNVPVQISMPDLIFAALQPAFPENDLVIGTETLLGSGLGGTLDDILGPVLTPILAPLLGDGLPITVPGSRTAVPDYVETIYRGNNDIDATIAARGANYYIPGYERLKVGQFVLNGIRILGSSNPIADFIGSEQIIMMIEGGFTHIVDMPSRELIQFDGSSPQRTHASPGADGTGTPEGEEVNTGTFNPTQQTEAFVDDFAWGYRFLTTFEYNDVFWGVNLKPFIIGAHDVKGYAPAPQQNFLEDRIEVLFGTEWFKGQQWSGKVQYNLHAGSKHNIRRDKDNVVVELTYTF</sequence>
<name>A0A1Y1SFS7_9GAMM</name>
<evidence type="ECO:0000256" key="1">
    <source>
        <dbReference type="SAM" id="MobiDB-lite"/>
    </source>
</evidence>
<dbReference type="OrthoDB" id="7000272at2"/>
<dbReference type="InterPro" id="IPR010727">
    <property type="entry name" value="DUF1302"/>
</dbReference>
<dbReference type="Pfam" id="PF06980">
    <property type="entry name" value="DUF1302"/>
    <property type="match status" value="1"/>
</dbReference>
<proteinExistence type="predicted"/>
<organism evidence="2 3">
    <name type="scientific">Oceanococcus atlanticus</name>
    <dbReference type="NCBI Taxonomy" id="1317117"/>
    <lineage>
        <taxon>Bacteria</taxon>
        <taxon>Pseudomonadati</taxon>
        <taxon>Pseudomonadota</taxon>
        <taxon>Gammaproteobacteria</taxon>
        <taxon>Chromatiales</taxon>
        <taxon>Oceanococcaceae</taxon>
        <taxon>Oceanococcus</taxon>
    </lineage>
</organism>
<reference evidence="2 3" key="1">
    <citation type="submission" date="2013-04" db="EMBL/GenBank/DDBJ databases">
        <title>Oceanococcus atlanticus 22II-S10r2 Genome Sequencing.</title>
        <authorList>
            <person name="Lai Q."/>
            <person name="Li G."/>
            <person name="Shao Z."/>
        </authorList>
    </citation>
    <scope>NUCLEOTIDE SEQUENCE [LARGE SCALE GENOMIC DNA]</scope>
    <source>
        <strain evidence="2 3">22II-S10r2</strain>
    </source>
</reference>
<dbReference type="AlphaFoldDB" id="A0A1Y1SFS7"/>